<keyword evidence="1" id="KW-0472">Membrane</keyword>
<name>A0AA41Q3K5_9ACTN</name>
<dbReference type="RefSeq" id="WP_235055357.1">
    <property type="nucleotide sequence ID" value="NZ_JAKFHA010000017.1"/>
</dbReference>
<gene>
    <name evidence="2" type="ORF">LZ495_26150</name>
</gene>
<feature type="transmembrane region" description="Helical" evidence="1">
    <location>
        <begin position="32"/>
        <end position="52"/>
    </location>
</feature>
<protein>
    <submittedName>
        <fullName evidence="2">Uncharacterized protein</fullName>
    </submittedName>
</protein>
<evidence type="ECO:0000313" key="3">
    <source>
        <dbReference type="Proteomes" id="UP001165378"/>
    </source>
</evidence>
<accession>A0AA41Q3K5</accession>
<dbReference type="EMBL" id="JAKFHA010000017">
    <property type="protein sequence ID" value="MCF2530681.1"/>
    <property type="molecule type" value="Genomic_DNA"/>
</dbReference>
<reference evidence="2" key="1">
    <citation type="submission" date="2022-01" db="EMBL/GenBank/DDBJ databases">
        <title>Genome-Based Taxonomic Classification of the Phylum Actinobacteria.</title>
        <authorList>
            <person name="Gao Y."/>
        </authorList>
    </citation>
    <scope>NUCLEOTIDE SEQUENCE</scope>
    <source>
        <strain evidence="2">KLBMP 8922</strain>
    </source>
</reference>
<keyword evidence="3" id="KW-1185">Reference proteome</keyword>
<sequence>MTTMTEQAMTVLTRLASEGGEHGGNHENLSPLGAGLGAFIALIVLLIITMSFNKDR</sequence>
<evidence type="ECO:0000256" key="1">
    <source>
        <dbReference type="SAM" id="Phobius"/>
    </source>
</evidence>
<dbReference type="AlphaFoldDB" id="A0AA41Q3K5"/>
<evidence type="ECO:0000313" key="2">
    <source>
        <dbReference type="EMBL" id="MCF2530681.1"/>
    </source>
</evidence>
<organism evidence="2 3">
    <name type="scientific">Yinghuangia soli</name>
    <dbReference type="NCBI Taxonomy" id="2908204"/>
    <lineage>
        <taxon>Bacteria</taxon>
        <taxon>Bacillati</taxon>
        <taxon>Actinomycetota</taxon>
        <taxon>Actinomycetes</taxon>
        <taxon>Kitasatosporales</taxon>
        <taxon>Streptomycetaceae</taxon>
        <taxon>Yinghuangia</taxon>
    </lineage>
</organism>
<dbReference type="Proteomes" id="UP001165378">
    <property type="component" value="Unassembled WGS sequence"/>
</dbReference>
<comment type="caution">
    <text evidence="2">The sequence shown here is derived from an EMBL/GenBank/DDBJ whole genome shotgun (WGS) entry which is preliminary data.</text>
</comment>
<keyword evidence="1" id="KW-0812">Transmembrane</keyword>
<keyword evidence="1" id="KW-1133">Transmembrane helix</keyword>
<proteinExistence type="predicted"/>